<dbReference type="Gene3D" id="3.40.800.10">
    <property type="entry name" value="Ureohydrolase domain"/>
    <property type="match status" value="1"/>
</dbReference>
<feature type="binding site" evidence="5">
    <location>
        <position position="165"/>
    </location>
    <ligand>
        <name>Mn(2+)</name>
        <dbReference type="ChEBI" id="CHEBI:29035"/>
        <label>2</label>
    </ligand>
</feature>
<dbReference type="PROSITE" id="PS51409">
    <property type="entry name" value="ARGINASE_2"/>
    <property type="match status" value="1"/>
</dbReference>
<dbReference type="EMBL" id="MRDE01000016">
    <property type="protein sequence ID" value="OMH27590.1"/>
    <property type="molecule type" value="Genomic_DNA"/>
</dbReference>
<accession>A0A1R1LJA4</accession>
<comment type="pathway">
    <text evidence="5">Amino-acid degradation; L-histidine degradation into L-glutamate; L-glutamate from N-formimidoyl-L-glutamate (hydrolase route): step 1/1.</text>
</comment>
<keyword evidence="4 5" id="KW-0464">Manganese</keyword>
<evidence type="ECO:0000256" key="3">
    <source>
        <dbReference type="ARBA" id="ARBA00022808"/>
    </source>
</evidence>
<dbReference type="PANTHER" id="PTHR11358:SF35">
    <property type="entry name" value="FORMIMIDOYLGLUTAMASE"/>
    <property type="match status" value="1"/>
</dbReference>
<feature type="binding site" evidence="5">
    <location>
        <position position="254"/>
    </location>
    <ligand>
        <name>Mn(2+)</name>
        <dbReference type="ChEBI" id="CHEBI:29035"/>
        <label>2</label>
    </ligand>
</feature>
<evidence type="ECO:0000256" key="9">
    <source>
        <dbReference type="SAM" id="MobiDB-lite"/>
    </source>
</evidence>
<dbReference type="InterPro" id="IPR006035">
    <property type="entry name" value="Ureohydrolase"/>
</dbReference>
<name>A0A1R1LJA4_9MICC</name>
<evidence type="ECO:0000256" key="1">
    <source>
        <dbReference type="ARBA" id="ARBA00022723"/>
    </source>
</evidence>
<dbReference type="Pfam" id="PF00491">
    <property type="entry name" value="Arginase"/>
    <property type="match status" value="1"/>
</dbReference>
<feature type="region of interest" description="Disordered" evidence="9">
    <location>
        <begin position="1"/>
        <end position="29"/>
    </location>
</feature>
<dbReference type="GO" id="GO:0030145">
    <property type="term" value="F:manganese ion binding"/>
    <property type="evidence" value="ECO:0007669"/>
    <property type="project" value="UniProtKB-UniRule"/>
</dbReference>
<dbReference type="GO" id="GO:0019557">
    <property type="term" value="P:L-histidine catabolic process to glutamate and formate"/>
    <property type="evidence" value="ECO:0007669"/>
    <property type="project" value="UniProtKB-UniPathway"/>
</dbReference>
<dbReference type="HAMAP" id="MF_00737">
    <property type="entry name" value="Formimidoylglutam"/>
    <property type="match status" value="1"/>
</dbReference>
<keyword evidence="2 5" id="KW-0378">Hydrolase</keyword>
<dbReference type="AlphaFoldDB" id="A0A1R1LJA4"/>
<evidence type="ECO:0000256" key="5">
    <source>
        <dbReference type="HAMAP-Rule" id="MF_00737"/>
    </source>
</evidence>
<feature type="binding site" evidence="5">
    <location>
        <position position="131"/>
    </location>
    <ligand>
        <name>Mn(2+)</name>
        <dbReference type="ChEBI" id="CHEBI:29035"/>
        <label>1</label>
    </ligand>
</feature>
<dbReference type="Proteomes" id="UP000187085">
    <property type="component" value="Unassembled WGS sequence"/>
</dbReference>
<keyword evidence="1 5" id="KW-0479">Metal-binding</keyword>
<dbReference type="InterPro" id="IPR020855">
    <property type="entry name" value="Ureohydrolase_Mn_BS"/>
</dbReference>
<dbReference type="GO" id="GO:0019556">
    <property type="term" value="P:L-histidine catabolic process to glutamate and formamide"/>
    <property type="evidence" value="ECO:0007669"/>
    <property type="project" value="UniProtKB-UniRule"/>
</dbReference>
<sequence length="335" mass="34829">MTSDPSPAAAPASFAWSGRTDGPGPEHRRWHQAVCTAETGAGDGRGGVTLIGFASDEGVRRNHGRPGAVEGPDALRRALAPLAVHTELPIVDTGTVTVDGPDLEGGQDRLGDRVAEAVDQHDLVVVLGGGHETAWGSYLGRRRSTRLGGAGQRGRRVGVLNLDAHFDLRTAAAPSSGTPFRQMADADRADGRDFRYTVLGISEPSNTRALFDAAAELDVRYLTDEQCTPTNLTAVLAAVDALLADVDALHLSIDLDVLPAAVAPGVSAPAGYGVPLEVVHAVCRHVAASGKLALVDVVELAPRLDVDQRTARTGARLITTLVHEAAAAARADGGR</sequence>
<evidence type="ECO:0000256" key="8">
    <source>
        <dbReference type="RuleBase" id="RU003684"/>
    </source>
</evidence>
<dbReference type="NCBIfam" id="TIGR01227">
    <property type="entry name" value="hutG"/>
    <property type="match status" value="1"/>
</dbReference>
<feature type="binding site" evidence="5">
    <location>
        <position position="163"/>
    </location>
    <ligand>
        <name>Mn(2+)</name>
        <dbReference type="ChEBI" id="CHEBI:29035"/>
        <label>1</label>
    </ligand>
</feature>
<proteinExistence type="inferred from homology"/>
<feature type="binding site" evidence="5">
    <location>
        <position position="254"/>
    </location>
    <ligand>
        <name>Mn(2+)</name>
        <dbReference type="ChEBI" id="CHEBI:29035"/>
        <label>1</label>
    </ligand>
</feature>
<dbReference type="SUPFAM" id="SSF52768">
    <property type="entry name" value="Arginase/deacetylase"/>
    <property type="match status" value="1"/>
</dbReference>
<dbReference type="PROSITE" id="PS01053">
    <property type="entry name" value="ARGINASE_1"/>
    <property type="match status" value="1"/>
</dbReference>
<evidence type="ECO:0000256" key="6">
    <source>
        <dbReference type="NCBIfam" id="TIGR01227"/>
    </source>
</evidence>
<evidence type="ECO:0000256" key="4">
    <source>
        <dbReference type="ARBA" id="ARBA00023211"/>
    </source>
</evidence>
<dbReference type="EC" id="3.5.3.8" evidence="5 6"/>
<dbReference type="GO" id="GO:0050415">
    <property type="term" value="F:formimidoylglutamase activity"/>
    <property type="evidence" value="ECO:0007669"/>
    <property type="project" value="UniProtKB-UniRule"/>
</dbReference>
<dbReference type="InterPro" id="IPR023696">
    <property type="entry name" value="Ureohydrolase_dom_sf"/>
</dbReference>
<feature type="binding site" evidence="5">
    <location>
        <position position="163"/>
    </location>
    <ligand>
        <name>Mn(2+)</name>
        <dbReference type="ChEBI" id="CHEBI:29035"/>
        <label>2</label>
    </ligand>
</feature>
<keyword evidence="11" id="KW-1185">Reference proteome</keyword>
<feature type="binding site" evidence="5">
    <location>
        <position position="256"/>
    </location>
    <ligand>
        <name>Mn(2+)</name>
        <dbReference type="ChEBI" id="CHEBI:29035"/>
        <label>2</label>
    </ligand>
</feature>
<dbReference type="UniPathway" id="UPA00379">
    <property type="reaction ID" value="UER00552"/>
</dbReference>
<organism evidence="10 11">
    <name type="scientific">Tersicoccus phoenicis</name>
    <dbReference type="NCBI Taxonomy" id="554083"/>
    <lineage>
        <taxon>Bacteria</taxon>
        <taxon>Bacillati</taxon>
        <taxon>Actinomycetota</taxon>
        <taxon>Actinomycetes</taxon>
        <taxon>Micrococcales</taxon>
        <taxon>Micrococcaceae</taxon>
        <taxon>Tersicoccus</taxon>
    </lineage>
</organism>
<dbReference type="STRING" id="554083.BKD30_02745"/>
<reference evidence="10 11" key="1">
    <citation type="submission" date="2016-12" db="EMBL/GenBank/DDBJ databases">
        <title>Draft genome of Tersicoccus phoenicis 1P05MA.</title>
        <authorList>
            <person name="Nakajima Y."/>
            <person name="Yoshizawa S."/>
            <person name="Nakamura K."/>
            <person name="Ogura Y."/>
            <person name="Hayashi T."/>
            <person name="Kogure K."/>
        </authorList>
    </citation>
    <scope>NUCLEOTIDE SEQUENCE [LARGE SCALE GENOMIC DNA]</scope>
    <source>
        <strain evidence="10 11">1p05MA</strain>
    </source>
</reference>
<dbReference type="GO" id="GO:0033389">
    <property type="term" value="P:putrescine biosynthetic process from arginine, via agmatine"/>
    <property type="evidence" value="ECO:0007669"/>
    <property type="project" value="TreeGrafter"/>
</dbReference>
<feature type="binding site" evidence="5">
    <location>
        <position position="167"/>
    </location>
    <ligand>
        <name>Mn(2+)</name>
        <dbReference type="ChEBI" id="CHEBI:29035"/>
        <label>1</label>
    </ligand>
</feature>
<dbReference type="RefSeq" id="WP_076701656.1">
    <property type="nucleotide sequence ID" value="NZ_MRDE01000016.1"/>
</dbReference>
<dbReference type="GO" id="GO:0008783">
    <property type="term" value="F:agmatinase activity"/>
    <property type="evidence" value="ECO:0007669"/>
    <property type="project" value="TreeGrafter"/>
</dbReference>
<keyword evidence="3 5" id="KW-0369">Histidine metabolism</keyword>
<protein>
    <recommendedName>
        <fullName evidence="5 6">Formimidoylglutamase</fullName>
        <ecNumber evidence="5 6">3.5.3.8</ecNumber>
    </recommendedName>
    <alternativeName>
        <fullName evidence="5">Formiminoglutamase</fullName>
    </alternativeName>
    <alternativeName>
        <fullName evidence="5">Formiminoglutamate hydrolase</fullName>
    </alternativeName>
</protein>
<evidence type="ECO:0000313" key="10">
    <source>
        <dbReference type="EMBL" id="OMH27590.1"/>
    </source>
</evidence>
<dbReference type="OrthoDB" id="9789727at2"/>
<dbReference type="InterPro" id="IPR005923">
    <property type="entry name" value="HutG"/>
</dbReference>
<comment type="caution">
    <text evidence="10">The sequence shown here is derived from an EMBL/GenBank/DDBJ whole genome shotgun (WGS) entry which is preliminary data.</text>
</comment>
<dbReference type="PANTHER" id="PTHR11358">
    <property type="entry name" value="ARGINASE/AGMATINASE"/>
    <property type="match status" value="1"/>
</dbReference>
<evidence type="ECO:0000256" key="2">
    <source>
        <dbReference type="ARBA" id="ARBA00022801"/>
    </source>
</evidence>
<dbReference type="PRINTS" id="PR00116">
    <property type="entry name" value="ARGINASE"/>
</dbReference>
<comment type="function">
    <text evidence="5">Catalyzes the conversion of N-formimidoyl-L-glutamate to L-glutamate and formamide.</text>
</comment>
<comment type="catalytic activity">
    <reaction evidence="5">
        <text>N-formimidoyl-L-glutamate + H2O = formamide + L-glutamate</text>
        <dbReference type="Rhea" id="RHEA:22492"/>
        <dbReference type="ChEBI" id="CHEBI:15377"/>
        <dbReference type="ChEBI" id="CHEBI:16397"/>
        <dbReference type="ChEBI" id="CHEBI:29985"/>
        <dbReference type="ChEBI" id="CHEBI:58928"/>
        <dbReference type="EC" id="3.5.3.8"/>
    </reaction>
</comment>
<dbReference type="CDD" id="cd09988">
    <property type="entry name" value="Formimidoylglutamase"/>
    <property type="match status" value="1"/>
</dbReference>
<comment type="similarity">
    <text evidence="5 7 8">Belongs to the arginase family.</text>
</comment>
<evidence type="ECO:0000256" key="7">
    <source>
        <dbReference type="PROSITE-ProRule" id="PRU00742"/>
    </source>
</evidence>
<gene>
    <name evidence="5" type="primary">hutG</name>
    <name evidence="10" type="ORF">BKD30_02745</name>
</gene>
<feature type="compositionally biased region" description="Low complexity" evidence="9">
    <location>
        <begin position="1"/>
        <end position="15"/>
    </location>
</feature>
<evidence type="ECO:0000313" key="11">
    <source>
        <dbReference type="Proteomes" id="UP000187085"/>
    </source>
</evidence>
<comment type="cofactor">
    <cofactor evidence="5">
        <name>Mn(2+)</name>
        <dbReference type="ChEBI" id="CHEBI:29035"/>
    </cofactor>
    <text evidence="5">Binds 2 manganese ions per subunit.</text>
</comment>